<gene>
    <name evidence="3" type="ORF">GL284_02085</name>
</gene>
<dbReference type="Proteomes" id="UP000478740">
    <property type="component" value="Unassembled WGS sequence"/>
</dbReference>
<dbReference type="InterPro" id="IPR011006">
    <property type="entry name" value="CheY-like_superfamily"/>
</dbReference>
<keyword evidence="4" id="KW-1185">Reference proteome</keyword>
<protein>
    <submittedName>
        <fullName evidence="3">Response regulator</fullName>
    </submittedName>
</protein>
<dbReference type="PROSITE" id="PS50110">
    <property type="entry name" value="RESPONSE_REGULATORY"/>
    <property type="match status" value="1"/>
</dbReference>
<dbReference type="GO" id="GO:0000160">
    <property type="term" value="P:phosphorelay signal transduction system"/>
    <property type="evidence" value="ECO:0007669"/>
    <property type="project" value="InterPro"/>
</dbReference>
<sequence length="122" mass="13172">MNDSVFLVEDEPLVAMEIQDLIEEVGLKADGPYATVARAQSALLESTPSCAVLDVRLRDGEIFPVADELQARGIPIIFHSGHASPRQLLDRYPGATVCEKPCSPSLLVRAIEQATSADRQVA</sequence>
<dbReference type="AlphaFoldDB" id="A0A6L6IRE2"/>
<dbReference type="InterPro" id="IPR001789">
    <property type="entry name" value="Sig_transdc_resp-reg_receiver"/>
</dbReference>
<reference evidence="3 4" key="1">
    <citation type="submission" date="2019-11" db="EMBL/GenBank/DDBJ databases">
        <authorList>
            <person name="Dong K."/>
        </authorList>
    </citation>
    <scope>NUCLEOTIDE SEQUENCE [LARGE SCALE GENOMIC DNA]</scope>
    <source>
        <strain evidence="3 4">DK608</strain>
    </source>
</reference>
<evidence type="ECO:0000313" key="4">
    <source>
        <dbReference type="Proteomes" id="UP000478740"/>
    </source>
</evidence>
<feature type="domain" description="Response regulatory" evidence="2">
    <location>
        <begin position="4"/>
        <end position="115"/>
    </location>
</feature>
<organism evidence="3 4">
    <name type="scientific">Paracoccus shanxieyensis</name>
    <dbReference type="NCBI Taxonomy" id="2675752"/>
    <lineage>
        <taxon>Bacteria</taxon>
        <taxon>Pseudomonadati</taxon>
        <taxon>Pseudomonadota</taxon>
        <taxon>Alphaproteobacteria</taxon>
        <taxon>Rhodobacterales</taxon>
        <taxon>Paracoccaceae</taxon>
        <taxon>Paracoccus</taxon>
    </lineage>
</organism>
<keyword evidence="1" id="KW-0597">Phosphoprotein</keyword>
<dbReference type="Gene3D" id="3.40.50.2300">
    <property type="match status" value="1"/>
</dbReference>
<accession>A0A6L6IRE2</accession>
<proteinExistence type="predicted"/>
<comment type="caution">
    <text evidence="3">The sequence shown here is derived from an EMBL/GenBank/DDBJ whole genome shotgun (WGS) entry which is preliminary data.</text>
</comment>
<dbReference type="SUPFAM" id="SSF52172">
    <property type="entry name" value="CheY-like"/>
    <property type="match status" value="1"/>
</dbReference>
<evidence type="ECO:0000259" key="2">
    <source>
        <dbReference type="PROSITE" id="PS50110"/>
    </source>
</evidence>
<evidence type="ECO:0000256" key="1">
    <source>
        <dbReference type="PROSITE-ProRule" id="PRU00169"/>
    </source>
</evidence>
<evidence type="ECO:0000313" key="3">
    <source>
        <dbReference type="EMBL" id="MTH63056.1"/>
    </source>
</evidence>
<dbReference type="RefSeq" id="WP_155043007.1">
    <property type="nucleotide sequence ID" value="NZ_WMIH01000017.1"/>
</dbReference>
<feature type="modified residue" description="4-aspartylphosphate" evidence="1">
    <location>
        <position position="54"/>
    </location>
</feature>
<name>A0A6L6IRE2_9RHOB</name>
<dbReference type="EMBL" id="WMII01000002">
    <property type="protein sequence ID" value="MTH63056.1"/>
    <property type="molecule type" value="Genomic_DNA"/>
</dbReference>